<dbReference type="AlphaFoldDB" id="A0A4R3LGK2"/>
<feature type="signal peptide" evidence="1">
    <location>
        <begin position="1"/>
        <end position="19"/>
    </location>
</feature>
<reference evidence="2 3" key="1">
    <citation type="submission" date="2019-03" db="EMBL/GenBank/DDBJ databases">
        <title>Genomic Encyclopedia of Type Strains, Phase IV (KMG-IV): sequencing the most valuable type-strain genomes for metagenomic binning, comparative biology and taxonomic classification.</title>
        <authorList>
            <person name="Goeker M."/>
        </authorList>
    </citation>
    <scope>NUCLEOTIDE SEQUENCE [LARGE SCALE GENOMIC DNA]</scope>
    <source>
        <strain evidence="2 3">DSM 21944</strain>
    </source>
</reference>
<dbReference type="EMBL" id="SMAF01000006">
    <property type="protein sequence ID" value="TCS99273.1"/>
    <property type="molecule type" value="Genomic_DNA"/>
</dbReference>
<evidence type="ECO:0000313" key="2">
    <source>
        <dbReference type="EMBL" id="TCS99273.1"/>
    </source>
</evidence>
<keyword evidence="3" id="KW-1185">Reference proteome</keyword>
<sequence length="126" mass="13806">MAKNRFCLIAMNAATLLHAGAGFTQEIEVPFPEDGSPLTISGQLSDRSPTYVITGVEAGREAEATLHAEGGQIIFCRSEIDHSHRTTARTTVLEGKLYFCIENLDWRSGEPRPFTMTVSVRPDPTP</sequence>
<proteinExistence type="predicted"/>
<gene>
    <name evidence="2" type="ORF">EDC25_106111</name>
</gene>
<name>A0A4R3LGK2_9GAMM</name>
<organism evidence="2 3">
    <name type="scientific">Pseudofulvimonas gallinarii</name>
    <dbReference type="NCBI Taxonomy" id="634155"/>
    <lineage>
        <taxon>Bacteria</taxon>
        <taxon>Pseudomonadati</taxon>
        <taxon>Pseudomonadota</taxon>
        <taxon>Gammaproteobacteria</taxon>
        <taxon>Lysobacterales</taxon>
        <taxon>Rhodanobacteraceae</taxon>
        <taxon>Pseudofulvimonas</taxon>
    </lineage>
</organism>
<dbReference type="Proteomes" id="UP000294599">
    <property type="component" value="Unassembled WGS sequence"/>
</dbReference>
<evidence type="ECO:0000256" key="1">
    <source>
        <dbReference type="SAM" id="SignalP"/>
    </source>
</evidence>
<evidence type="ECO:0000313" key="3">
    <source>
        <dbReference type="Proteomes" id="UP000294599"/>
    </source>
</evidence>
<dbReference type="RefSeq" id="WP_164484020.1">
    <property type="nucleotide sequence ID" value="NZ_MJEV01000074.1"/>
</dbReference>
<keyword evidence="1" id="KW-0732">Signal</keyword>
<accession>A0A4R3LGK2</accession>
<protein>
    <submittedName>
        <fullName evidence="2">Uncharacterized protein</fullName>
    </submittedName>
</protein>
<comment type="caution">
    <text evidence="2">The sequence shown here is derived from an EMBL/GenBank/DDBJ whole genome shotgun (WGS) entry which is preliminary data.</text>
</comment>
<feature type="chain" id="PRO_5020747082" evidence="1">
    <location>
        <begin position="20"/>
        <end position="126"/>
    </location>
</feature>